<organism evidence="13 14">
    <name type="scientific">Allacma fusca</name>
    <dbReference type="NCBI Taxonomy" id="39272"/>
    <lineage>
        <taxon>Eukaryota</taxon>
        <taxon>Metazoa</taxon>
        <taxon>Ecdysozoa</taxon>
        <taxon>Arthropoda</taxon>
        <taxon>Hexapoda</taxon>
        <taxon>Collembola</taxon>
        <taxon>Symphypleona</taxon>
        <taxon>Sminthuridae</taxon>
        <taxon>Allacma</taxon>
    </lineage>
</organism>
<dbReference type="EC" id="2.7.7.2" evidence="2"/>
<dbReference type="OrthoDB" id="270728at2759"/>
<gene>
    <name evidence="13" type="ORF">AFUS01_LOCUS46363</name>
</gene>
<dbReference type="GO" id="GO:0006747">
    <property type="term" value="P:FAD biosynthetic process"/>
    <property type="evidence" value="ECO:0007669"/>
    <property type="project" value="TreeGrafter"/>
</dbReference>
<keyword evidence="5" id="KW-0808">Transferase</keyword>
<evidence type="ECO:0000256" key="10">
    <source>
        <dbReference type="ARBA" id="ARBA00049494"/>
    </source>
</evidence>
<evidence type="ECO:0000256" key="3">
    <source>
        <dbReference type="ARBA" id="ARBA00022630"/>
    </source>
</evidence>
<dbReference type="PANTHER" id="PTHR23293">
    <property type="entry name" value="FAD SYNTHETASE-RELATED FMN ADENYLYLTRANSFERASE"/>
    <property type="match status" value="1"/>
</dbReference>
<evidence type="ECO:0000256" key="5">
    <source>
        <dbReference type="ARBA" id="ARBA00022679"/>
    </source>
</evidence>
<keyword evidence="14" id="KW-1185">Reference proteome</keyword>
<comment type="caution">
    <text evidence="13">The sequence shown here is derived from an EMBL/GenBank/DDBJ whole genome shotgun (WGS) entry which is preliminary data.</text>
</comment>
<keyword evidence="7" id="KW-0547">Nucleotide-binding</keyword>
<name>A0A8J2MEA9_9HEXA</name>
<protein>
    <recommendedName>
        <fullName evidence="2">FAD synthase</fullName>
        <ecNumber evidence="2">2.7.7.2</ecNumber>
    </recommendedName>
</protein>
<keyword evidence="9" id="KW-0067">ATP-binding</keyword>
<comment type="catalytic activity">
    <reaction evidence="10">
        <text>FMN + ATP + H(+) = FAD + diphosphate</text>
        <dbReference type="Rhea" id="RHEA:17237"/>
        <dbReference type="ChEBI" id="CHEBI:15378"/>
        <dbReference type="ChEBI" id="CHEBI:30616"/>
        <dbReference type="ChEBI" id="CHEBI:33019"/>
        <dbReference type="ChEBI" id="CHEBI:57692"/>
        <dbReference type="ChEBI" id="CHEBI:58210"/>
        <dbReference type="EC" id="2.7.7.2"/>
    </reaction>
</comment>
<dbReference type="SMART" id="SM00852">
    <property type="entry name" value="MoCF_biosynth"/>
    <property type="match status" value="1"/>
</dbReference>
<dbReference type="GO" id="GO:0005524">
    <property type="term" value="F:ATP binding"/>
    <property type="evidence" value="ECO:0007669"/>
    <property type="project" value="UniProtKB-KW"/>
</dbReference>
<dbReference type="Proteomes" id="UP000708208">
    <property type="component" value="Unassembled WGS sequence"/>
</dbReference>
<dbReference type="Pfam" id="PF00994">
    <property type="entry name" value="MoCF_biosynth"/>
    <property type="match status" value="1"/>
</dbReference>
<feature type="domain" description="MoaB/Mog" evidence="12">
    <location>
        <begin position="64"/>
        <end position="230"/>
    </location>
</feature>
<comment type="pathway">
    <text evidence="1">Cofactor biosynthesis; FAD biosynthesis; FAD from FMN: step 1/1.</text>
</comment>
<evidence type="ECO:0000313" key="14">
    <source>
        <dbReference type="Proteomes" id="UP000708208"/>
    </source>
</evidence>
<reference evidence="13" key="1">
    <citation type="submission" date="2021-06" db="EMBL/GenBank/DDBJ databases">
        <authorList>
            <person name="Hodson N. C."/>
            <person name="Mongue J. A."/>
            <person name="Jaron S. K."/>
        </authorList>
    </citation>
    <scope>NUCLEOTIDE SEQUENCE</scope>
</reference>
<evidence type="ECO:0000256" key="9">
    <source>
        <dbReference type="ARBA" id="ARBA00022840"/>
    </source>
</evidence>
<evidence type="ECO:0000256" key="7">
    <source>
        <dbReference type="ARBA" id="ARBA00022741"/>
    </source>
</evidence>
<accession>A0A8J2MEA9</accession>
<keyword evidence="3" id="KW-0285">Flavoprotein</keyword>
<keyword evidence="4" id="KW-0288">FMN</keyword>
<dbReference type="GO" id="GO:0003919">
    <property type="term" value="F:FMN adenylyltransferase activity"/>
    <property type="evidence" value="ECO:0007669"/>
    <property type="project" value="UniProtKB-EC"/>
</dbReference>
<dbReference type="Pfam" id="PF01507">
    <property type="entry name" value="PAPS_reduct"/>
    <property type="match status" value="2"/>
</dbReference>
<dbReference type="InterPro" id="IPR002500">
    <property type="entry name" value="PAPS_reduct_dom"/>
</dbReference>
<dbReference type="Pfam" id="PF24102">
    <property type="entry name" value="FLAD1_M"/>
    <property type="match status" value="1"/>
</dbReference>
<feature type="region of interest" description="Disordered" evidence="11">
    <location>
        <begin position="507"/>
        <end position="544"/>
    </location>
</feature>
<dbReference type="CDD" id="cd23948">
    <property type="entry name" value="FAD_synthase"/>
    <property type="match status" value="1"/>
</dbReference>
<proteinExistence type="predicted"/>
<dbReference type="AlphaFoldDB" id="A0A8J2MEA9"/>
<evidence type="ECO:0000256" key="4">
    <source>
        <dbReference type="ARBA" id="ARBA00022643"/>
    </source>
</evidence>
<evidence type="ECO:0000256" key="2">
    <source>
        <dbReference type="ARBA" id="ARBA00012393"/>
    </source>
</evidence>
<feature type="compositionally biased region" description="Polar residues" evidence="11">
    <location>
        <begin position="535"/>
        <end position="544"/>
    </location>
</feature>
<dbReference type="CDD" id="cd00885">
    <property type="entry name" value="cinA"/>
    <property type="match status" value="1"/>
</dbReference>
<sequence length="544" mass="61499">MEYLSRITRITNLNYYSKRSIGSCQQTFRNSHLGLSYLRDPRLFKEMSACKNLSSASHKPKTAGVIVIGDEILKGQVLDTNSHYLAKKLYSLGVRLKRVSVIGDFREEIAQEVKTFSEQFDFVFTTGGIGPTHDDVTYAGVAMAFNEQVTRNEKMMTMIQKWLGHRGYSEDVIMRMAEMPSSAQLLFDPQEQSPLSSFPIVIVRNVYVFPGIPRFLESMFPRMEPILKELGSTFYSNKVYVNRDELSLTPELDKAVEKFKDSVTFGSYPVIGNPYYSTRFTLESSQPGHVESAVQFLHETLPENSVIDFDDQPLVSAGDKVYAIADDPSHSLHSVVRQAVEIIEESLEQYGIDGVWICFNGGKDCTVLLHLFYAVVAKKYPHAKDKLNGLCITIDDPFLEVESFMNDSAQKYGLNLRIFEGPIKAGLSEALEKYPGIRAVLMGTRRSDPSGKNLNYFQMTDSSWPQAMRVSPILEWSYQELWNFIRSLTLPYCKLYDQGFTSLGSKSNTAPNPKLLRNSDQNGTNSYMPAYKLENGTTERSGRC</sequence>
<keyword evidence="6" id="KW-0548">Nucleotidyltransferase</keyword>
<evidence type="ECO:0000256" key="6">
    <source>
        <dbReference type="ARBA" id="ARBA00022695"/>
    </source>
</evidence>
<dbReference type="InterPro" id="IPR056596">
    <property type="entry name" value="FLAD1_M"/>
</dbReference>
<evidence type="ECO:0000256" key="11">
    <source>
        <dbReference type="SAM" id="MobiDB-lite"/>
    </source>
</evidence>
<feature type="compositionally biased region" description="Polar residues" evidence="11">
    <location>
        <begin position="518"/>
        <end position="527"/>
    </location>
</feature>
<dbReference type="EMBL" id="CAJVCH010571329">
    <property type="protein sequence ID" value="CAG7837215.1"/>
    <property type="molecule type" value="Genomic_DNA"/>
</dbReference>
<evidence type="ECO:0000256" key="8">
    <source>
        <dbReference type="ARBA" id="ARBA00022827"/>
    </source>
</evidence>
<dbReference type="InterPro" id="IPR001453">
    <property type="entry name" value="MoaB/Mog_dom"/>
</dbReference>
<keyword evidence="8" id="KW-0274">FAD</keyword>
<dbReference type="PANTHER" id="PTHR23293:SF9">
    <property type="entry name" value="FAD SYNTHASE"/>
    <property type="match status" value="1"/>
</dbReference>
<evidence type="ECO:0000313" key="13">
    <source>
        <dbReference type="EMBL" id="CAG7837215.1"/>
    </source>
</evidence>
<evidence type="ECO:0000256" key="1">
    <source>
        <dbReference type="ARBA" id="ARBA00004726"/>
    </source>
</evidence>
<evidence type="ECO:0000259" key="12">
    <source>
        <dbReference type="SMART" id="SM00852"/>
    </source>
</evidence>